<evidence type="ECO:0000256" key="2">
    <source>
        <dbReference type="ARBA" id="ARBA00022490"/>
    </source>
</evidence>
<keyword evidence="4 6" id="KW-0378">Hydrolase</keyword>
<comment type="subcellular location">
    <subcellularLocation>
        <location evidence="6">Cytoplasm</location>
    </subcellularLocation>
</comment>
<keyword evidence="2 6" id="KW-0963">Cytoplasm</keyword>
<evidence type="ECO:0000256" key="1">
    <source>
        <dbReference type="ARBA" id="ARBA00009998"/>
    </source>
</evidence>
<dbReference type="PANTHER" id="PTHR34137">
    <property type="entry name" value="EXODEOXYRIBONUCLEASE 7 SMALL SUBUNIT"/>
    <property type="match status" value="1"/>
</dbReference>
<dbReference type="STRING" id="80854.MVIS_3731"/>
<evidence type="ECO:0000313" key="8">
    <source>
        <dbReference type="Proteomes" id="UP000183794"/>
    </source>
</evidence>
<dbReference type="EC" id="3.1.11.6" evidence="6"/>
<dbReference type="EMBL" id="FPLD01000056">
    <property type="protein sequence ID" value="SGY98374.1"/>
    <property type="molecule type" value="Genomic_DNA"/>
</dbReference>
<comment type="catalytic activity">
    <reaction evidence="6">
        <text>Exonucleolytic cleavage in either 5'- to 3'- or 3'- to 5'-direction to yield nucleoside 5'-phosphates.</text>
        <dbReference type="EC" id="3.1.11.6"/>
    </reaction>
</comment>
<evidence type="ECO:0000313" key="7">
    <source>
        <dbReference type="EMBL" id="SGY98374.1"/>
    </source>
</evidence>
<dbReference type="InterPro" id="IPR037004">
    <property type="entry name" value="Exonuc_VII_ssu_sf"/>
</dbReference>
<organism evidence="7 8">
    <name type="scientific">Moritella viscosa</name>
    <dbReference type="NCBI Taxonomy" id="80854"/>
    <lineage>
        <taxon>Bacteria</taxon>
        <taxon>Pseudomonadati</taxon>
        <taxon>Pseudomonadota</taxon>
        <taxon>Gammaproteobacteria</taxon>
        <taxon>Alteromonadales</taxon>
        <taxon>Moritellaceae</taxon>
        <taxon>Moritella</taxon>
    </lineage>
</organism>
<dbReference type="Pfam" id="PF02609">
    <property type="entry name" value="Exonuc_VII_S"/>
    <property type="match status" value="1"/>
</dbReference>
<dbReference type="GO" id="GO:0008855">
    <property type="term" value="F:exodeoxyribonuclease VII activity"/>
    <property type="evidence" value="ECO:0007669"/>
    <property type="project" value="UniProtKB-UniRule"/>
</dbReference>
<keyword evidence="3 6" id="KW-0540">Nuclease</keyword>
<sequence length="81" mass="8882">MAVKKPENMTFEASITELETIVNSLEQGDCELDNALKQFERGISLTRASSQKLQHAEQQVAILLADGDQQALSPFNSDSSN</sequence>
<evidence type="ECO:0000256" key="6">
    <source>
        <dbReference type="HAMAP-Rule" id="MF_00337"/>
    </source>
</evidence>
<reference evidence="7 8" key="1">
    <citation type="submission" date="2016-11" db="EMBL/GenBank/DDBJ databases">
        <authorList>
            <person name="Jaros S."/>
            <person name="Januszkiewicz K."/>
            <person name="Wedrychowicz H."/>
        </authorList>
    </citation>
    <scope>NUCLEOTIDE SEQUENCE [LARGE SCALE GENOMIC DNA]</scope>
    <source>
        <strain evidence="7">NVI 5450</strain>
    </source>
</reference>
<comment type="similarity">
    <text evidence="1 6">Belongs to the XseB family.</text>
</comment>
<evidence type="ECO:0000256" key="4">
    <source>
        <dbReference type="ARBA" id="ARBA00022801"/>
    </source>
</evidence>
<name>A0A090IGB1_9GAMM</name>
<dbReference type="AlphaFoldDB" id="A0A090IGB1"/>
<evidence type="ECO:0000256" key="3">
    <source>
        <dbReference type="ARBA" id="ARBA00022722"/>
    </source>
</evidence>
<protein>
    <recommendedName>
        <fullName evidence="6">Exodeoxyribonuclease 7 small subunit</fullName>
        <ecNumber evidence="6">3.1.11.6</ecNumber>
    </recommendedName>
    <alternativeName>
        <fullName evidence="6">Exodeoxyribonuclease VII small subunit</fullName>
        <shortName evidence="6">Exonuclease VII small subunit</shortName>
    </alternativeName>
</protein>
<dbReference type="SUPFAM" id="SSF116842">
    <property type="entry name" value="XseB-like"/>
    <property type="match status" value="1"/>
</dbReference>
<dbReference type="HAMAP" id="MF_00337">
    <property type="entry name" value="Exonuc_7_S"/>
    <property type="match status" value="1"/>
</dbReference>
<dbReference type="HOGENOM" id="CLU_145918_3_3_6"/>
<dbReference type="Gene3D" id="1.10.287.1040">
    <property type="entry name" value="Exonuclease VII, small subunit"/>
    <property type="match status" value="1"/>
</dbReference>
<dbReference type="PIRSF" id="PIRSF006488">
    <property type="entry name" value="Exonuc_VII_S"/>
    <property type="match status" value="1"/>
</dbReference>
<proteinExistence type="inferred from homology"/>
<dbReference type="PATRIC" id="fig|80854.5.peg.3950"/>
<dbReference type="GO" id="GO:0005829">
    <property type="term" value="C:cytosol"/>
    <property type="evidence" value="ECO:0007669"/>
    <property type="project" value="TreeGrafter"/>
</dbReference>
<gene>
    <name evidence="6" type="primary">xseB</name>
    <name evidence="7" type="ORF">NVI5450_2060</name>
</gene>
<dbReference type="GO" id="GO:0006308">
    <property type="term" value="P:DNA catabolic process"/>
    <property type="evidence" value="ECO:0007669"/>
    <property type="project" value="UniProtKB-UniRule"/>
</dbReference>
<comment type="subunit">
    <text evidence="6">Heterooligomer composed of large and small subunits.</text>
</comment>
<dbReference type="PANTHER" id="PTHR34137:SF1">
    <property type="entry name" value="EXODEOXYRIBONUCLEASE 7 SMALL SUBUNIT"/>
    <property type="match status" value="1"/>
</dbReference>
<dbReference type="NCBIfam" id="TIGR01280">
    <property type="entry name" value="xseB"/>
    <property type="match status" value="1"/>
</dbReference>
<dbReference type="InterPro" id="IPR003761">
    <property type="entry name" value="Exonuc_VII_S"/>
</dbReference>
<dbReference type="RefSeq" id="WP_045111720.1">
    <property type="nucleotide sequence ID" value="NZ_CAWRBC010000163.1"/>
</dbReference>
<dbReference type="NCBIfam" id="NF002137">
    <property type="entry name" value="PRK00977.1-1"/>
    <property type="match status" value="1"/>
</dbReference>
<comment type="function">
    <text evidence="6">Bidirectionally degrades single-stranded DNA into large acid-insoluble oligonucleotides, which are then degraded further into small acid-soluble oligonucleotides.</text>
</comment>
<dbReference type="OrthoDB" id="5591562at2"/>
<accession>A0A090IGB1</accession>
<dbReference type="Proteomes" id="UP000183794">
    <property type="component" value="Unassembled WGS sequence"/>
</dbReference>
<evidence type="ECO:0000256" key="5">
    <source>
        <dbReference type="ARBA" id="ARBA00022839"/>
    </source>
</evidence>
<dbReference type="NCBIfam" id="NF002140">
    <property type="entry name" value="PRK00977.1-4"/>
    <property type="match status" value="1"/>
</dbReference>
<keyword evidence="5 6" id="KW-0269">Exonuclease</keyword>
<dbReference type="KEGG" id="mvs:MVIS_3731"/>
<dbReference type="GO" id="GO:0009318">
    <property type="term" value="C:exodeoxyribonuclease VII complex"/>
    <property type="evidence" value="ECO:0007669"/>
    <property type="project" value="UniProtKB-UniRule"/>
</dbReference>